<reference evidence="1 2" key="1">
    <citation type="submission" date="2023-05" db="EMBL/GenBank/DDBJ databases">
        <title>Sequencing and Assembly of Streptomyces sp. NP73.</title>
        <authorList>
            <person name="Konwar A.N."/>
            <person name="Saikia K."/>
            <person name="Thakur D."/>
        </authorList>
    </citation>
    <scope>NUCLEOTIDE SEQUENCE [LARGE SCALE GENOMIC DNA]</scope>
    <source>
        <strain evidence="1 2">NP73</strain>
    </source>
</reference>
<organism evidence="1 2">
    <name type="scientific">Streptomyces katrae</name>
    <dbReference type="NCBI Taxonomy" id="68223"/>
    <lineage>
        <taxon>Bacteria</taxon>
        <taxon>Bacillati</taxon>
        <taxon>Actinomycetota</taxon>
        <taxon>Actinomycetes</taxon>
        <taxon>Kitasatosporales</taxon>
        <taxon>Streptomycetaceae</taxon>
        <taxon>Streptomyces</taxon>
    </lineage>
</organism>
<sequence>MHRRSRWEPYRRAGRAAAATAAAIGVLAGCSDLPGEEEVRYAGDYGGHEPLAVVGYPSVGTLRTAQEVVWRTADGDTAELAALAAPGTARGVPAATARNWIAAFGEGARGKVTAEFYDEGSKRQSVVLYFHATGQIKQINVRTGMGGEDRDWYVSMDEPERAAATAVPSWIPKTPGALGSRSVP</sequence>
<accession>A0ABT7H1U9</accession>
<evidence type="ECO:0000313" key="2">
    <source>
        <dbReference type="Proteomes" id="UP001223390"/>
    </source>
</evidence>
<dbReference type="Proteomes" id="UP001223390">
    <property type="component" value="Unassembled WGS sequence"/>
</dbReference>
<dbReference type="RefSeq" id="WP_285345348.1">
    <property type="nucleotide sequence ID" value="NZ_JASITI010000044.1"/>
</dbReference>
<evidence type="ECO:0000313" key="1">
    <source>
        <dbReference type="EMBL" id="MDK9499476.1"/>
    </source>
</evidence>
<evidence type="ECO:0008006" key="3">
    <source>
        <dbReference type="Google" id="ProtNLM"/>
    </source>
</evidence>
<name>A0ABT7H1U9_9ACTN</name>
<comment type="caution">
    <text evidence="1">The sequence shown here is derived from an EMBL/GenBank/DDBJ whole genome shotgun (WGS) entry which is preliminary data.</text>
</comment>
<gene>
    <name evidence="1" type="ORF">QEZ40_004900</name>
</gene>
<dbReference type="PROSITE" id="PS51257">
    <property type="entry name" value="PROKAR_LIPOPROTEIN"/>
    <property type="match status" value="1"/>
</dbReference>
<dbReference type="EMBL" id="JASITI010000044">
    <property type="protein sequence ID" value="MDK9499476.1"/>
    <property type="molecule type" value="Genomic_DNA"/>
</dbReference>
<keyword evidence="2" id="KW-1185">Reference proteome</keyword>
<protein>
    <recommendedName>
        <fullName evidence="3">Lipoprotein</fullName>
    </recommendedName>
</protein>
<proteinExistence type="predicted"/>